<keyword evidence="6" id="KW-0175">Coiled coil</keyword>
<proteinExistence type="inferred from homology"/>
<evidence type="ECO:0000313" key="8">
    <source>
        <dbReference type="EMBL" id="EFQ23675.1"/>
    </source>
</evidence>
<dbReference type="OrthoDB" id="9806673at2"/>
<sequence length="374" mass="42577">MVVLPVSTVMNHLRSQACELRDSLDLPAAETRIEGLLKQAADPEFWTREDAQETTRELAQLQQKRESWETLNRELQEMETLAALLAEGEDVDLEEEFYRRAGAFEKELERRQIFVLLDEEYDRSDAIVTIHAGAGGLDSQDWTEILSRMYLRWVEKEGFKSRILDQLADQEAGIKSITFEVLGDYAYGYLKGEKGVHRLVRISPFDAAKRRHTSFASVEVLPVLPEDADIEIRPEDLKMDTFRSSGAGGQYVNMTDSAVRITHIPTGIIVSCQVERSQHMNRATALQVLKSKLFERQLQERQEHLESLQGEKRSIAWGSQIRSYTLQPFQLVKDHRSGCEVGNVAAVLDGDLEELIMSTLRFFKTGRTVDKEGA</sequence>
<dbReference type="FunFam" id="3.30.160.20:FF:000004">
    <property type="entry name" value="Peptide chain release factor 1"/>
    <property type="match status" value="1"/>
</dbReference>
<dbReference type="GO" id="GO:0005737">
    <property type="term" value="C:cytoplasm"/>
    <property type="evidence" value="ECO:0007669"/>
    <property type="project" value="UniProtKB-SubCell"/>
</dbReference>
<dbReference type="EMBL" id="CM001022">
    <property type="protein sequence ID" value="EFQ23675.1"/>
    <property type="molecule type" value="Genomic_DNA"/>
</dbReference>
<dbReference type="AlphaFoldDB" id="E3CYP7"/>
<comment type="function">
    <text evidence="4">Peptide chain release factor 2 directs the termination of translation in response to the peptide chain termination codons UGA and UAA.</text>
</comment>
<dbReference type="PANTHER" id="PTHR43116:SF3">
    <property type="entry name" value="CLASS I PEPTIDE CHAIN RELEASE FACTOR"/>
    <property type="match status" value="1"/>
</dbReference>
<comment type="similarity">
    <text evidence="1 4">Belongs to the prokaryotic/mitochondrial release factor family.</text>
</comment>
<dbReference type="STRING" id="584708.Apau_1250"/>
<dbReference type="Gene3D" id="1.20.58.410">
    <property type="entry name" value="Release factor"/>
    <property type="match status" value="1"/>
</dbReference>
<name>E3CYP7_9BACT</name>
<dbReference type="GO" id="GO:0016149">
    <property type="term" value="F:translation release factor activity, codon specific"/>
    <property type="evidence" value="ECO:0007669"/>
    <property type="project" value="UniProtKB-UniRule"/>
</dbReference>
<dbReference type="PANTHER" id="PTHR43116">
    <property type="entry name" value="PEPTIDE CHAIN RELEASE FACTOR 2"/>
    <property type="match status" value="1"/>
</dbReference>
<dbReference type="InterPro" id="IPR000352">
    <property type="entry name" value="Pep_chain_release_fac_I"/>
</dbReference>
<feature type="modified residue" description="N5-methylglutamine" evidence="4">
    <location>
        <position position="250"/>
    </location>
</feature>
<reference evidence="8 9" key="1">
    <citation type="journal article" date="2010" name="Stand. Genomic Sci.">
        <title>Non-contiguous finished genome sequence of Aminomonas paucivorans type strain (GLU-3).</title>
        <authorList>
            <person name="Pitluck S."/>
            <person name="Yasawong M."/>
            <person name="Held B."/>
            <person name="Lapidus A."/>
            <person name="Nolan M."/>
            <person name="Copeland A."/>
            <person name="Lucas S."/>
            <person name="Del Rio T.G."/>
            <person name="Tice H."/>
            <person name="Cheng J.F."/>
            <person name="Chertkov O."/>
            <person name="Goodwin L."/>
            <person name="Tapia R."/>
            <person name="Han C."/>
            <person name="Liolios K."/>
            <person name="Ivanova N."/>
            <person name="Mavromatis K."/>
            <person name="Ovchinnikova G."/>
            <person name="Pati A."/>
            <person name="Chen A."/>
            <person name="Palaniappan K."/>
            <person name="Land M."/>
            <person name="Hauser L."/>
            <person name="Chang Y.J."/>
            <person name="Jeffries C.D."/>
            <person name="Pukall R."/>
            <person name="Spring S."/>
            <person name="Rohde M."/>
            <person name="Sikorski J."/>
            <person name="Goker M."/>
            <person name="Woyke T."/>
            <person name="Bristow J."/>
            <person name="Eisen J.A."/>
            <person name="Markowitz V."/>
            <person name="Hugenholtz P."/>
            <person name="Kyrpides N.C."/>
            <person name="Klenk H.P."/>
        </authorList>
    </citation>
    <scope>NUCLEOTIDE SEQUENCE [LARGE SCALE GENOMIC DNA]</scope>
    <source>
        <strain evidence="8 9">DSM 12260</strain>
    </source>
</reference>
<organism evidence="8 9">
    <name type="scientific">Aminomonas paucivorans DSM 12260</name>
    <dbReference type="NCBI Taxonomy" id="584708"/>
    <lineage>
        <taxon>Bacteria</taxon>
        <taxon>Thermotogati</taxon>
        <taxon>Synergistota</taxon>
        <taxon>Synergistia</taxon>
        <taxon>Synergistales</taxon>
        <taxon>Synergistaceae</taxon>
        <taxon>Aminomonas</taxon>
    </lineage>
</organism>
<gene>
    <name evidence="4" type="primary">prfB</name>
    <name evidence="8" type="ORF">Apau_1250</name>
</gene>
<dbReference type="Gene3D" id="3.30.70.1660">
    <property type="match status" value="1"/>
</dbReference>
<dbReference type="eggNOG" id="COG1186">
    <property type="taxonomic scope" value="Bacteria"/>
</dbReference>
<dbReference type="SUPFAM" id="SSF75620">
    <property type="entry name" value="Release factor"/>
    <property type="match status" value="1"/>
</dbReference>
<dbReference type="NCBIfam" id="TIGR00020">
    <property type="entry name" value="prfB"/>
    <property type="match status" value="1"/>
</dbReference>
<dbReference type="SMART" id="SM00937">
    <property type="entry name" value="PCRF"/>
    <property type="match status" value="1"/>
</dbReference>
<keyword evidence="3 4" id="KW-0648">Protein biosynthesis</keyword>
<dbReference type="Gene3D" id="3.30.160.20">
    <property type="match status" value="1"/>
</dbReference>
<feature type="domain" description="Prokaryotic-type class I peptide chain release factors" evidence="7">
    <location>
        <begin position="243"/>
        <end position="259"/>
    </location>
</feature>
<keyword evidence="9" id="KW-1185">Reference proteome</keyword>
<dbReference type="RefSeq" id="WP_006300877.1">
    <property type="nucleotide sequence ID" value="NZ_CM001022.1"/>
</dbReference>
<dbReference type="Pfam" id="PF00472">
    <property type="entry name" value="RF-1"/>
    <property type="match status" value="1"/>
</dbReference>
<evidence type="ECO:0000256" key="3">
    <source>
        <dbReference type="ARBA" id="ARBA00022917"/>
    </source>
</evidence>
<keyword evidence="4" id="KW-0963">Cytoplasm</keyword>
<dbReference type="HOGENOM" id="CLU_221880_1_0_0"/>
<evidence type="ECO:0000256" key="1">
    <source>
        <dbReference type="ARBA" id="ARBA00010835"/>
    </source>
</evidence>
<dbReference type="InterPro" id="IPR005139">
    <property type="entry name" value="PCRF"/>
</dbReference>
<evidence type="ECO:0000256" key="4">
    <source>
        <dbReference type="HAMAP-Rule" id="MF_00094"/>
    </source>
</evidence>
<protein>
    <recommendedName>
        <fullName evidence="4 5">Peptide chain release factor 2</fullName>
        <shortName evidence="4">RF-2</shortName>
    </recommendedName>
</protein>
<evidence type="ECO:0000256" key="5">
    <source>
        <dbReference type="NCBIfam" id="TIGR00020"/>
    </source>
</evidence>
<keyword evidence="2 4" id="KW-0488">Methylation</keyword>
<dbReference type="InterPro" id="IPR004374">
    <property type="entry name" value="PrfB"/>
</dbReference>
<dbReference type="PROSITE" id="PS00745">
    <property type="entry name" value="RF_PROK_I"/>
    <property type="match status" value="1"/>
</dbReference>
<evidence type="ECO:0000256" key="2">
    <source>
        <dbReference type="ARBA" id="ARBA00022481"/>
    </source>
</evidence>
<dbReference type="HAMAP" id="MF_00094">
    <property type="entry name" value="Rel_fac_2"/>
    <property type="match status" value="1"/>
</dbReference>
<accession>E3CYP7</accession>
<feature type="coiled-coil region" evidence="6">
    <location>
        <begin position="51"/>
        <end position="81"/>
    </location>
</feature>
<comment type="subcellular location">
    <subcellularLocation>
        <location evidence="4">Cytoplasm</location>
    </subcellularLocation>
</comment>
<evidence type="ECO:0000256" key="6">
    <source>
        <dbReference type="SAM" id="Coils"/>
    </source>
</evidence>
<dbReference type="PaxDb" id="584708-Apau_1250"/>
<dbReference type="Proteomes" id="UP000005096">
    <property type="component" value="Chromosome"/>
</dbReference>
<comment type="PTM">
    <text evidence="4">Methylated by PrmC. Methylation increases the termination efficiency of RF2.</text>
</comment>
<dbReference type="InterPro" id="IPR045853">
    <property type="entry name" value="Pep_chain_release_fac_I_sf"/>
</dbReference>
<dbReference type="Pfam" id="PF03462">
    <property type="entry name" value="PCRF"/>
    <property type="match status" value="1"/>
</dbReference>
<evidence type="ECO:0000259" key="7">
    <source>
        <dbReference type="PROSITE" id="PS00745"/>
    </source>
</evidence>
<evidence type="ECO:0000313" key="9">
    <source>
        <dbReference type="Proteomes" id="UP000005096"/>
    </source>
</evidence>